<dbReference type="PANTHER" id="PTHR32309">
    <property type="entry name" value="TYROSINE-PROTEIN KINASE"/>
    <property type="match status" value="1"/>
</dbReference>
<feature type="domain" description="Polysaccharide chain length determinant N-terminal" evidence="8">
    <location>
        <begin position="5"/>
        <end position="87"/>
    </location>
</feature>
<evidence type="ECO:0000256" key="2">
    <source>
        <dbReference type="ARBA" id="ARBA00022475"/>
    </source>
</evidence>
<keyword evidence="6" id="KW-0175">Coiled coil</keyword>
<keyword evidence="5 7" id="KW-0472">Membrane</keyword>
<dbReference type="RefSeq" id="WP_250338766.1">
    <property type="nucleotide sequence ID" value="NZ_CP063231.1"/>
</dbReference>
<comment type="subcellular location">
    <subcellularLocation>
        <location evidence="1">Cell membrane</location>
        <topology evidence="1">Multi-pass membrane protein</topology>
    </subcellularLocation>
</comment>
<evidence type="ECO:0000313" key="9">
    <source>
        <dbReference type="EMBL" id="URL57980.1"/>
    </source>
</evidence>
<dbReference type="PANTHER" id="PTHR32309:SF13">
    <property type="entry name" value="FERRIC ENTEROBACTIN TRANSPORT PROTEIN FEPE"/>
    <property type="match status" value="1"/>
</dbReference>
<evidence type="ECO:0000256" key="6">
    <source>
        <dbReference type="SAM" id="Coils"/>
    </source>
</evidence>
<organism evidence="9 10">
    <name type="scientific">Luteibacter flocculans</name>
    <dbReference type="NCBI Taxonomy" id="2780091"/>
    <lineage>
        <taxon>Bacteria</taxon>
        <taxon>Pseudomonadati</taxon>
        <taxon>Pseudomonadota</taxon>
        <taxon>Gammaproteobacteria</taxon>
        <taxon>Lysobacterales</taxon>
        <taxon>Rhodanobacteraceae</taxon>
        <taxon>Luteibacter</taxon>
    </lineage>
</organism>
<keyword evidence="2" id="KW-1003">Cell membrane</keyword>
<protein>
    <submittedName>
        <fullName evidence="9">Chain-length determining protein</fullName>
    </submittedName>
</protein>
<evidence type="ECO:0000256" key="3">
    <source>
        <dbReference type="ARBA" id="ARBA00022692"/>
    </source>
</evidence>
<dbReference type="InterPro" id="IPR003856">
    <property type="entry name" value="LPS_length_determ_N"/>
</dbReference>
<evidence type="ECO:0000313" key="10">
    <source>
        <dbReference type="Proteomes" id="UP001056681"/>
    </source>
</evidence>
<reference evidence="9" key="1">
    <citation type="submission" date="2020-10" db="EMBL/GenBank/DDBJ databases">
        <title>Whole-genome sequence of Luteibacter sp. EIF3.</title>
        <authorList>
            <person name="Friedrich I."/>
            <person name="Hertel R."/>
            <person name="Daniel R."/>
        </authorList>
    </citation>
    <scope>NUCLEOTIDE SEQUENCE</scope>
    <source>
        <strain evidence="9">EIF3</strain>
    </source>
</reference>
<proteinExistence type="predicted"/>
<evidence type="ECO:0000256" key="4">
    <source>
        <dbReference type="ARBA" id="ARBA00022989"/>
    </source>
</evidence>
<keyword evidence="10" id="KW-1185">Reference proteome</keyword>
<dbReference type="EMBL" id="CP063231">
    <property type="protein sequence ID" value="URL57980.1"/>
    <property type="molecule type" value="Genomic_DNA"/>
</dbReference>
<evidence type="ECO:0000256" key="5">
    <source>
        <dbReference type="ARBA" id="ARBA00023136"/>
    </source>
</evidence>
<evidence type="ECO:0000256" key="7">
    <source>
        <dbReference type="SAM" id="Phobius"/>
    </source>
</evidence>
<gene>
    <name evidence="9" type="ORF">IM816_15430</name>
</gene>
<accession>A0ABY4T095</accession>
<dbReference type="Pfam" id="PF02706">
    <property type="entry name" value="Wzz"/>
    <property type="match status" value="1"/>
</dbReference>
<dbReference type="Proteomes" id="UP001056681">
    <property type="component" value="Chromosome"/>
</dbReference>
<evidence type="ECO:0000259" key="8">
    <source>
        <dbReference type="Pfam" id="PF02706"/>
    </source>
</evidence>
<evidence type="ECO:0000256" key="1">
    <source>
        <dbReference type="ARBA" id="ARBA00004651"/>
    </source>
</evidence>
<feature type="coiled-coil region" evidence="6">
    <location>
        <begin position="152"/>
        <end position="179"/>
    </location>
</feature>
<name>A0ABY4T095_9GAMM</name>
<feature type="transmembrane region" description="Helical" evidence="7">
    <location>
        <begin position="241"/>
        <end position="261"/>
    </location>
</feature>
<keyword evidence="3 7" id="KW-0812">Transmembrane</keyword>
<dbReference type="InterPro" id="IPR050445">
    <property type="entry name" value="Bact_polysacc_biosynth/exp"/>
</dbReference>
<keyword evidence="4 7" id="KW-1133">Transmembrane helix</keyword>
<sequence>MANDDEIYLIDMWRIVTHEWRWFVGVAALVLLVTFAWLHTARSQWEATAWIQVGQVGAAPSGQDPKIEAFSRALERLDTRTFRDEVLRRVGVPLDAPEAVLYRRSMKVEPMPYANLMKVRLRAYSAEDAKQLASATADTLHGLHARIGAVPMALARERMVELDRDLGEAQADRERLSHEAKGNGAEAALAGVALASRNEDIRALEQIRSDLANRLLPNYTFETSMPWPVSVPDDRVFPNTALTAGLGGLAALFLASLAAVARHALRSRPRRAAAMLHAA</sequence>
<feature type="transmembrane region" description="Helical" evidence="7">
    <location>
        <begin position="20"/>
        <end position="38"/>
    </location>
</feature>